<dbReference type="Proteomes" id="UP000294933">
    <property type="component" value="Unassembled WGS sequence"/>
</dbReference>
<name>A0A4Y7QCM2_9AGAM</name>
<organism evidence="1 2">
    <name type="scientific">Rickenella mellea</name>
    <dbReference type="NCBI Taxonomy" id="50990"/>
    <lineage>
        <taxon>Eukaryota</taxon>
        <taxon>Fungi</taxon>
        <taxon>Dikarya</taxon>
        <taxon>Basidiomycota</taxon>
        <taxon>Agaricomycotina</taxon>
        <taxon>Agaricomycetes</taxon>
        <taxon>Hymenochaetales</taxon>
        <taxon>Rickenellaceae</taxon>
        <taxon>Rickenella</taxon>
    </lineage>
</organism>
<evidence type="ECO:0000313" key="1">
    <source>
        <dbReference type="EMBL" id="TDL25437.1"/>
    </source>
</evidence>
<proteinExistence type="predicted"/>
<evidence type="ECO:0000313" key="2">
    <source>
        <dbReference type="Proteomes" id="UP000294933"/>
    </source>
</evidence>
<keyword evidence="2" id="KW-1185">Reference proteome</keyword>
<dbReference type="EMBL" id="ML170164">
    <property type="protein sequence ID" value="TDL25437.1"/>
    <property type="molecule type" value="Genomic_DNA"/>
</dbReference>
<dbReference type="AlphaFoldDB" id="A0A4Y7QCM2"/>
<accession>A0A4Y7QCM2</accession>
<dbReference type="VEuPathDB" id="FungiDB:BD410DRAFT_801460"/>
<reference evidence="1 2" key="1">
    <citation type="submission" date="2018-06" db="EMBL/GenBank/DDBJ databases">
        <title>A transcriptomic atlas of mushroom development highlights an independent origin of complex multicellularity.</title>
        <authorList>
            <consortium name="DOE Joint Genome Institute"/>
            <person name="Krizsan K."/>
            <person name="Almasi E."/>
            <person name="Merenyi Z."/>
            <person name="Sahu N."/>
            <person name="Viragh M."/>
            <person name="Koszo T."/>
            <person name="Mondo S."/>
            <person name="Kiss B."/>
            <person name="Balint B."/>
            <person name="Kues U."/>
            <person name="Barry K."/>
            <person name="Hegedus J.C."/>
            <person name="Henrissat B."/>
            <person name="Johnson J."/>
            <person name="Lipzen A."/>
            <person name="Ohm R."/>
            <person name="Nagy I."/>
            <person name="Pangilinan J."/>
            <person name="Yan J."/>
            <person name="Xiong Y."/>
            <person name="Grigoriev I.V."/>
            <person name="Hibbett D.S."/>
            <person name="Nagy L.G."/>
        </authorList>
    </citation>
    <scope>NUCLEOTIDE SEQUENCE [LARGE SCALE GENOMIC DNA]</scope>
    <source>
        <strain evidence="1 2">SZMC22713</strain>
    </source>
</reference>
<sequence length="251" mass="29409">MDSTGWFNTSSSLESQQLAVLADHAVQKFKPEFSDNWSGNIHSIRFFTSYLAYSIGIVTEMLSYEMHTSGVWPPHSNDNNEVGGRRDPQMKGMRKNLRLSDDIRLQKYKDEEAWIWKVFVRIRNMMARCMMTQQSPLVDRTLCNATERLAMRGSEWGAGVNLGENLRTRAPKYGEADDLRNRRRRREAVRLRRCNKPEFKGDLEEDSVRDHWFWDTWVAEDREEDGMEWAGNIPSLIFPWEFQPDCRCSTA</sequence>
<protein>
    <submittedName>
        <fullName evidence="1">Uncharacterized protein</fullName>
    </submittedName>
</protein>
<gene>
    <name evidence="1" type="ORF">BD410DRAFT_801460</name>
</gene>